<protein>
    <submittedName>
        <fullName evidence="2">Uncharacterized protein</fullName>
    </submittedName>
</protein>
<feature type="region of interest" description="Disordered" evidence="1">
    <location>
        <begin position="1"/>
        <end position="23"/>
    </location>
</feature>
<dbReference type="AlphaFoldDB" id="A0A074WMR4"/>
<dbReference type="GeneID" id="63914531"/>
<evidence type="ECO:0000313" key="3">
    <source>
        <dbReference type="Proteomes" id="UP000030672"/>
    </source>
</evidence>
<evidence type="ECO:0000313" key="2">
    <source>
        <dbReference type="EMBL" id="KEQ63726.1"/>
    </source>
</evidence>
<proteinExistence type="predicted"/>
<dbReference type="EMBL" id="KL584830">
    <property type="protein sequence ID" value="KEQ63726.1"/>
    <property type="molecule type" value="Genomic_DNA"/>
</dbReference>
<dbReference type="RefSeq" id="XP_040880749.1">
    <property type="nucleotide sequence ID" value="XM_041021158.1"/>
</dbReference>
<gene>
    <name evidence="2" type="ORF">M437DRAFT_45845</name>
</gene>
<dbReference type="Proteomes" id="UP000030672">
    <property type="component" value="Unassembled WGS sequence"/>
</dbReference>
<reference evidence="2 3" key="1">
    <citation type="journal article" date="2014" name="BMC Genomics">
        <title>Genome sequencing of four Aureobasidium pullulans varieties: biotechnological potential, stress tolerance, and description of new species.</title>
        <authorList>
            <person name="Gostin Ar C."/>
            <person name="Ohm R.A."/>
            <person name="Kogej T."/>
            <person name="Sonjak S."/>
            <person name="Turk M."/>
            <person name="Zajc J."/>
            <person name="Zalar P."/>
            <person name="Grube M."/>
            <person name="Sun H."/>
            <person name="Han J."/>
            <person name="Sharma A."/>
            <person name="Chiniquy J."/>
            <person name="Ngan C.Y."/>
            <person name="Lipzen A."/>
            <person name="Barry K."/>
            <person name="Grigoriev I.V."/>
            <person name="Gunde-Cimerman N."/>
        </authorList>
    </citation>
    <scope>NUCLEOTIDE SEQUENCE [LARGE SCALE GENOMIC DNA]</scope>
    <source>
        <strain evidence="2 3">CBS 110374</strain>
    </source>
</reference>
<organism evidence="2 3">
    <name type="scientific">Aureobasidium melanogenum (strain CBS 110374)</name>
    <name type="common">Aureobasidium pullulans var. melanogenum</name>
    <dbReference type="NCBI Taxonomy" id="1043003"/>
    <lineage>
        <taxon>Eukaryota</taxon>
        <taxon>Fungi</taxon>
        <taxon>Dikarya</taxon>
        <taxon>Ascomycota</taxon>
        <taxon>Pezizomycotina</taxon>
        <taxon>Dothideomycetes</taxon>
        <taxon>Dothideomycetidae</taxon>
        <taxon>Dothideales</taxon>
        <taxon>Saccotheciaceae</taxon>
        <taxon>Aureobasidium</taxon>
    </lineage>
</organism>
<name>A0A074WMR4_AURM1</name>
<dbReference type="HOGENOM" id="CLU_419170_0_0_1"/>
<sequence length="709" mass="80022">MARTKQTARKSAEARPPRKQLSSSTFKPLTIIDHTGNKIAVPSRSSFREVGFFPFQVYILASAGSLSTDSDFPEMLKDYIFFNDAAIRFNENCDWRLEIFSVPQSSIVDCINHHEQEKRHRNSLGKGPILLNRKELLVVDDVDWETKGLLSVEYTAQLLSRDGSEREFENHVNDYKGYQDEEELALPGLRQDLVVQRHTHVNQLAEHFLQPIWYDEGHEWALSSLTDRNIALGWPEDPRLLEYNILPDKPVAKQITRSYSRTEKRPRLDDECEYDDDDEGDQFTSYLEWEDIITYGERCDPDTKMPKCIAHSTKPSALRSDICAPMQMVELDNVEARELIDSVGRTCVDCSHVAHAPCETKFSYTLYVIGKRAESPQTYFASLNCKLLGSIPWTLHVYFVPDLASALSHNDDEMASRPTSGRLPINYAGPPDRPQSHVCLYVDEHMAWEAGPKIVTRDVSTTRAELEVMHAGGWDDAAQMLFTWLVICAETPRIMGSLSVDQPPAITASASLATTHPGPGECRAPEEMHLSLTLALDAAVTSSITVNTHNTILTSNDLLWDQFLVIMDAETNEEIILPPSPSYPWNAPHVLSVEQLQGLSFPFSATSPVQHQILTLRPGEKTVRTIIFKKSRLLGRYQSFLVKDKRYNIFLKLGQTAQRWIWGDLEDATGPLGMNAIPILDAGDTAQFIFEGPTEEESSFILPHCQIDL</sequence>
<keyword evidence="3" id="KW-1185">Reference proteome</keyword>
<evidence type="ECO:0000256" key="1">
    <source>
        <dbReference type="SAM" id="MobiDB-lite"/>
    </source>
</evidence>
<accession>A0A074WMR4</accession>